<name>A0A9D0ZCY3_9FIRM</name>
<protein>
    <recommendedName>
        <fullName evidence="3">SGNH hydrolase-type esterase domain-containing protein</fullName>
    </recommendedName>
</protein>
<dbReference type="Gene3D" id="3.40.50.1110">
    <property type="entry name" value="SGNH hydrolase"/>
    <property type="match status" value="1"/>
</dbReference>
<reference evidence="1" key="1">
    <citation type="submission" date="2020-10" db="EMBL/GenBank/DDBJ databases">
        <authorList>
            <person name="Gilroy R."/>
        </authorList>
    </citation>
    <scope>NUCLEOTIDE SEQUENCE</scope>
    <source>
        <strain evidence="1">ChiSxjej2B14-6234</strain>
    </source>
</reference>
<evidence type="ECO:0000313" key="2">
    <source>
        <dbReference type="Proteomes" id="UP000886887"/>
    </source>
</evidence>
<dbReference type="InterPro" id="IPR032588">
    <property type="entry name" value="Lipase_GDSL_lke"/>
</dbReference>
<evidence type="ECO:0000313" key="1">
    <source>
        <dbReference type="EMBL" id="HIQ72300.1"/>
    </source>
</evidence>
<dbReference type="Pfam" id="PF16255">
    <property type="entry name" value="Lipase_GDSL_lke"/>
    <property type="match status" value="1"/>
</dbReference>
<dbReference type="Proteomes" id="UP000886887">
    <property type="component" value="Unassembled WGS sequence"/>
</dbReference>
<proteinExistence type="predicted"/>
<evidence type="ECO:0008006" key="3">
    <source>
        <dbReference type="Google" id="ProtNLM"/>
    </source>
</evidence>
<gene>
    <name evidence="1" type="ORF">IAB73_08860</name>
</gene>
<dbReference type="AlphaFoldDB" id="A0A9D0ZCY3"/>
<dbReference type="InterPro" id="IPR036514">
    <property type="entry name" value="SGNH_hydro_sf"/>
</dbReference>
<reference evidence="1" key="2">
    <citation type="journal article" date="2021" name="PeerJ">
        <title>Extensive microbial diversity within the chicken gut microbiome revealed by metagenomics and culture.</title>
        <authorList>
            <person name="Gilroy R."/>
            <person name="Ravi A."/>
            <person name="Getino M."/>
            <person name="Pursley I."/>
            <person name="Horton D.L."/>
            <person name="Alikhan N.F."/>
            <person name="Baker D."/>
            <person name="Gharbi K."/>
            <person name="Hall N."/>
            <person name="Watson M."/>
            <person name="Adriaenssens E.M."/>
            <person name="Foster-Nyarko E."/>
            <person name="Jarju S."/>
            <person name="Secka A."/>
            <person name="Antonio M."/>
            <person name="Oren A."/>
            <person name="Chaudhuri R.R."/>
            <person name="La Ragione R."/>
            <person name="Hildebrand F."/>
            <person name="Pallen M.J."/>
        </authorList>
    </citation>
    <scope>NUCLEOTIDE SEQUENCE</scope>
    <source>
        <strain evidence="1">ChiSxjej2B14-6234</strain>
    </source>
</reference>
<dbReference type="SUPFAM" id="SSF52266">
    <property type="entry name" value="SGNH hydrolase"/>
    <property type="match status" value="1"/>
</dbReference>
<accession>A0A9D0ZCY3</accession>
<organism evidence="1 2">
    <name type="scientific">Candidatus Onthenecus intestinigallinarum</name>
    <dbReference type="NCBI Taxonomy" id="2840875"/>
    <lineage>
        <taxon>Bacteria</taxon>
        <taxon>Bacillati</taxon>
        <taxon>Bacillota</taxon>
        <taxon>Clostridia</taxon>
        <taxon>Eubacteriales</taxon>
        <taxon>Candidatus Onthenecus</taxon>
    </lineage>
</organism>
<sequence length="216" mass="24069">MKHTRACSLVLLGDSYTTFAGYIPQGNWVYYPREDVPDVTDVEQTWWRRLIRMRGLRLLANESSSGTTLSTRVREEHTVADAFVSRMRRVLGPEGVGGERAELILIFGGTNDSWMDNEAGALQFSDWGEADLRQVLPATCCLLDFVTRHNPDATILLIVNTDLREEIAQGLAAACAHYGVPALQLRDISKQNGHPDARGMEQIAQQVDQALDRLEG</sequence>
<comment type="caution">
    <text evidence="1">The sequence shown here is derived from an EMBL/GenBank/DDBJ whole genome shotgun (WGS) entry which is preliminary data.</text>
</comment>
<dbReference type="CDD" id="cd00229">
    <property type="entry name" value="SGNH_hydrolase"/>
    <property type="match status" value="1"/>
</dbReference>
<dbReference type="EMBL" id="DVFJ01000032">
    <property type="protein sequence ID" value="HIQ72300.1"/>
    <property type="molecule type" value="Genomic_DNA"/>
</dbReference>